<dbReference type="STRING" id="1839801.Dform_01410"/>
<dbReference type="Pfam" id="PF00005">
    <property type="entry name" value="ABC_tran"/>
    <property type="match status" value="1"/>
</dbReference>
<dbReference type="SMART" id="SM00382">
    <property type="entry name" value="AAA"/>
    <property type="match status" value="1"/>
</dbReference>
<name>A0A1P8F8D3_9CHLR</name>
<keyword evidence="7" id="KW-1185">Reference proteome</keyword>
<evidence type="ECO:0000256" key="4">
    <source>
        <dbReference type="ARBA" id="ARBA00022840"/>
    </source>
</evidence>
<dbReference type="PANTHER" id="PTHR43335:SF4">
    <property type="entry name" value="ABC TRANSPORTER, ATP-BINDING PROTEIN"/>
    <property type="match status" value="1"/>
</dbReference>
<evidence type="ECO:0000259" key="5">
    <source>
        <dbReference type="PROSITE" id="PS50893"/>
    </source>
</evidence>
<dbReference type="Proteomes" id="UP000185934">
    <property type="component" value="Chromosome"/>
</dbReference>
<sequence length="315" mass="34238">MSLDNSSRSNGDVILRTSGLTKYFGTLAAVKNLNLELRKGEVFGFLGPNGAGKSTTVGMLLGLIAPTAGDIEIFGLKLEENRWPILRRIGAIIEEPAFYPYLSGWDNLEALGKAIGGVTDSKIKDVLERVNLLDRSKDRYQTYSMGMKQRLGIAAALVRDPELIILDEPTNGLDPAGTKEIRDLIPELAHENRAVFLCSHLLHEVELVCDRVAIIKKGTMIANAPVRELVTTGQVLQVRVTDADSLAASEVLKGLPWIRSVKSENGYLIVDAPKESGAPVNKALAEKNIFASEIVPHMASLEDIFLELTGGESHV</sequence>
<gene>
    <name evidence="6" type="ORF">Dform_01410</name>
</gene>
<dbReference type="PROSITE" id="PS50893">
    <property type="entry name" value="ABC_TRANSPORTER_2"/>
    <property type="match status" value="1"/>
</dbReference>
<feature type="domain" description="ABC transporter" evidence="5">
    <location>
        <begin position="15"/>
        <end position="242"/>
    </location>
</feature>
<dbReference type="AlphaFoldDB" id="A0A1P8F8D3"/>
<evidence type="ECO:0000313" key="6">
    <source>
        <dbReference type="EMBL" id="APV44734.1"/>
    </source>
</evidence>
<dbReference type="RefSeq" id="WP_076004385.1">
    <property type="nucleotide sequence ID" value="NZ_CP018258.1"/>
</dbReference>
<dbReference type="GO" id="GO:0016887">
    <property type="term" value="F:ATP hydrolysis activity"/>
    <property type="evidence" value="ECO:0007669"/>
    <property type="project" value="InterPro"/>
</dbReference>
<evidence type="ECO:0000256" key="2">
    <source>
        <dbReference type="ARBA" id="ARBA00022448"/>
    </source>
</evidence>
<dbReference type="PANTHER" id="PTHR43335">
    <property type="entry name" value="ABC TRANSPORTER, ATP-BINDING PROTEIN"/>
    <property type="match status" value="1"/>
</dbReference>
<evidence type="ECO:0000256" key="1">
    <source>
        <dbReference type="ARBA" id="ARBA00005417"/>
    </source>
</evidence>
<proteinExistence type="inferred from homology"/>
<dbReference type="EMBL" id="CP018258">
    <property type="protein sequence ID" value="APV44734.1"/>
    <property type="molecule type" value="Genomic_DNA"/>
</dbReference>
<keyword evidence="3" id="KW-0547">Nucleotide-binding</keyword>
<dbReference type="InterPro" id="IPR027417">
    <property type="entry name" value="P-loop_NTPase"/>
</dbReference>
<evidence type="ECO:0000256" key="3">
    <source>
        <dbReference type="ARBA" id="ARBA00022741"/>
    </source>
</evidence>
<keyword evidence="2" id="KW-0813">Transport</keyword>
<dbReference type="InterPro" id="IPR003439">
    <property type="entry name" value="ABC_transporter-like_ATP-bd"/>
</dbReference>
<protein>
    <submittedName>
        <fullName evidence="6">ABC-2 type transport system ATP-binding protein</fullName>
    </submittedName>
</protein>
<reference evidence="7" key="1">
    <citation type="submission" date="2016-11" db="EMBL/GenBank/DDBJ databases">
        <title>Dehalogenimonas formicexedens sp. nov., a chlorinated alkane respiring bacterium isolated from contaminated groundwater.</title>
        <authorList>
            <person name="Key T.A."/>
            <person name="Bowman K.S."/>
            <person name="Lee I."/>
            <person name="Chun J."/>
            <person name="Albuquerque L."/>
            <person name="da Costa M.S."/>
            <person name="Rainey F.A."/>
            <person name="Moe W.M."/>
        </authorList>
    </citation>
    <scope>NUCLEOTIDE SEQUENCE [LARGE SCALE GENOMIC DNA]</scope>
    <source>
        <strain evidence="7">NSZ-14</strain>
    </source>
</reference>
<evidence type="ECO:0000313" key="7">
    <source>
        <dbReference type="Proteomes" id="UP000185934"/>
    </source>
</evidence>
<dbReference type="SUPFAM" id="SSF52540">
    <property type="entry name" value="P-loop containing nucleoside triphosphate hydrolases"/>
    <property type="match status" value="1"/>
</dbReference>
<comment type="similarity">
    <text evidence="1">Belongs to the ABC transporter superfamily.</text>
</comment>
<accession>A0A1P8F8D3</accession>
<dbReference type="Gene3D" id="3.40.50.300">
    <property type="entry name" value="P-loop containing nucleotide triphosphate hydrolases"/>
    <property type="match status" value="1"/>
</dbReference>
<dbReference type="KEGG" id="dfo:Dform_01410"/>
<dbReference type="OrthoDB" id="9804819at2"/>
<dbReference type="GO" id="GO:0005524">
    <property type="term" value="F:ATP binding"/>
    <property type="evidence" value="ECO:0007669"/>
    <property type="project" value="UniProtKB-KW"/>
</dbReference>
<dbReference type="InterPro" id="IPR003593">
    <property type="entry name" value="AAA+_ATPase"/>
</dbReference>
<keyword evidence="4 6" id="KW-0067">ATP-binding</keyword>
<organism evidence="6 7">
    <name type="scientific">Dehalogenimonas formicexedens</name>
    <dbReference type="NCBI Taxonomy" id="1839801"/>
    <lineage>
        <taxon>Bacteria</taxon>
        <taxon>Bacillati</taxon>
        <taxon>Chloroflexota</taxon>
        <taxon>Dehalococcoidia</taxon>
        <taxon>Dehalococcoidales</taxon>
        <taxon>Dehalococcoidaceae</taxon>
        <taxon>Dehalogenimonas</taxon>
    </lineage>
</organism>